<dbReference type="GO" id="GO:0005886">
    <property type="term" value="C:plasma membrane"/>
    <property type="evidence" value="ECO:0007669"/>
    <property type="project" value="UniProtKB-SubCell"/>
</dbReference>
<dbReference type="InterPro" id="IPR045324">
    <property type="entry name" value="Small_multidrug_res"/>
</dbReference>
<proteinExistence type="inferred from homology"/>
<dbReference type="eggNOG" id="COG2076">
    <property type="taxonomic scope" value="Bacteria"/>
</dbReference>
<keyword evidence="7 10" id="KW-0472">Membrane</keyword>
<evidence type="ECO:0000256" key="8">
    <source>
        <dbReference type="ARBA" id="ARBA00023251"/>
    </source>
</evidence>
<dbReference type="STRING" id="350054.Mflv_5270"/>
<dbReference type="GO" id="GO:0022857">
    <property type="term" value="F:transmembrane transporter activity"/>
    <property type="evidence" value="ECO:0007669"/>
    <property type="project" value="InterPro"/>
</dbReference>
<name>A4T170_MYCGI</name>
<comment type="similarity">
    <text evidence="2">Belongs to the drug/metabolite transporter (DMT) superfamily. Small multidrug resistance (SMR) (TC 2.A.7.1) family. Mmr subfamily.</text>
</comment>
<dbReference type="Gene3D" id="1.10.3730.20">
    <property type="match status" value="1"/>
</dbReference>
<dbReference type="InterPro" id="IPR000390">
    <property type="entry name" value="Small_drug/metabolite_transptr"/>
</dbReference>
<keyword evidence="8" id="KW-0046">Antibiotic resistance</keyword>
<dbReference type="SUPFAM" id="SSF103481">
    <property type="entry name" value="Multidrug resistance efflux transporter EmrE"/>
    <property type="match status" value="1"/>
</dbReference>
<keyword evidence="4" id="KW-1003">Cell membrane</keyword>
<evidence type="ECO:0000256" key="1">
    <source>
        <dbReference type="ARBA" id="ARBA00004651"/>
    </source>
</evidence>
<dbReference type="Pfam" id="PF00893">
    <property type="entry name" value="Multi_Drug_Res"/>
    <property type="match status" value="1"/>
</dbReference>
<dbReference type="GO" id="GO:0046677">
    <property type="term" value="P:response to antibiotic"/>
    <property type="evidence" value="ECO:0007669"/>
    <property type="project" value="UniProtKB-KW"/>
</dbReference>
<protein>
    <submittedName>
        <fullName evidence="11">Small multidrug resistance protein</fullName>
    </submittedName>
</protein>
<dbReference type="KEGG" id="mgi:Mflv_5270"/>
<evidence type="ECO:0000256" key="7">
    <source>
        <dbReference type="ARBA" id="ARBA00023136"/>
    </source>
</evidence>
<keyword evidence="6 10" id="KW-1133">Transmembrane helix</keyword>
<reference evidence="11" key="2">
    <citation type="journal article" date="2013" name="PLoS ONE">
        <title>A Gene Expression Study of the Activities of Aromatic Ring-Cleavage Dioxygenases in Mycobacterium gilvum PYR-GCK to Changes in Salinity and pH during Pyrene Degradation.</title>
        <authorList>
            <person name="Badejo A.C."/>
            <person name="Badejo A.O."/>
            <person name="Shin K.H."/>
            <person name="Chai Y.G."/>
        </authorList>
    </citation>
    <scope>NUCLEOTIDE SEQUENCE [LARGE SCALE GENOMIC DNA]</scope>
    <source>
        <strain evidence="11">PYR-GCK</strain>
    </source>
</reference>
<reference evidence="11" key="1">
    <citation type="submission" date="2007-04" db="EMBL/GenBank/DDBJ databases">
        <authorList>
            <consortium name="US DOE Joint Genome Institute"/>
            <person name="Copeland A."/>
            <person name="Lucas S."/>
            <person name="Lapidus A."/>
            <person name="Barry K."/>
            <person name="Detter J.C."/>
            <person name="Glavina del Rio T."/>
            <person name="Hammon N."/>
            <person name="Israni S."/>
            <person name="Dalin E."/>
            <person name="Tice H."/>
            <person name="Pitluck S."/>
            <person name="Chain P."/>
            <person name="Malfatti S."/>
            <person name="Shin M."/>
            <person name="Vergez L."/>
            <person name="Schmutz J."/>
            <person name="Larimer F."/>
            <person name="Land M."/>
            <person name="Hauser L."/>
            <person name="Kyrpides N."/>
            <person name="Mikhailova N."/>
            <person name="Miller C."/>
            <person name="Richardson P."/>
        </authorList>
    </citation>
    <scope>NUCLEOTIDE SEQUENCE</scope>
    <source>
        <strain evidence="11">PYR-GCK</strain>
    </source>
</reference>
<dbReference type="EMBL" id="CP000656">
    <property type="protein sequence ID" value="ABP47734.1"/>
    <property type="molecule type" value="Genomic_DNA"/>
</dbReference>
<keyword evidence="3" id="KW-0813">Transport</keyword>
<comment type="subcellular location">
    <subcellularLocation>
        <location evidence="1 9">Cell membrane</location>
        <topology evidence="1 9">Multi-pass membrane protein</topology>
    </subcellularLocation>
</comment>
<dbReference type="OrthoDB" id="21828at2"/>
<dbReference type="PANTHER" id="PTHR30561:SF0">
    <property type="entry name" value="GUANIDINIUM EXPORTER"/>
    <property type="match status" value="1"/>
</dbReference>
<feature type="transmembrane region" description="Helical" evidence="10">
    <location>
        <begin position="82"/>
        <end position="103"/>
    </location>
</feature>
<evidence type="ECO:0000256" key="3">
    <source>
        <dbReference type="ARBA" id="ARBA00022448"/>
    </source>
</evidence>
<feature type="transmembrane region" description="Helical" evidence="10">
    <location>
        <begin position="58"/>
        <end position="76"/>
    </location>
</feature>
<evidence type="ECO:0000256" key="4">
    <source>
        <dbReference type="ARBA" id="ARBA00022475"/>
    </source>
</evidence>
<organism evidence="11">
    <name type="scientific">Mycolicibacterium gilvum (strain PYR-GCK)</name>
    <name type="common">Mycobacterium gilvum (strain PYR-GCK)</name>
    <dbReference type="NCBI Taxonomy" id="350054"/>
    <lineage>
        <taxon>Bacteria</taxon>
        <taxon>Bacillati</taxon>
        <taxon>Actinomycetota</taxon>
        <taxon>Actinomycetes</taxon>
        <taxon>Mycobacteriales</taxon>
        <taxon>Mycobacteriaceae</taxon>
        <taxon>Mycolicibacterium</taxon>
    </lineage>
</organism>
<dbReference type="PANTHER" id="PTHR30561">
    <property type="entry name" value="SMR FAMILY PROTON-DEPENDENT DRUG EFFLUX TRANSPORTER SUGE"/>
    <property type="match status" value="1"/>
</dbReference>
<feature type="transmembrane region" description="Helical" evidence="10">
    <location>
        <begin position="33"/>
        <end position="51"/>
    </location>
</feature>
<evidence type="ECO:0000256" key="6">
    <source>
        <dbReference type="ARBA" id="ARBA00022989"/>
    </source>
</evidence>
<evidence type="ECO:0000313" key="11">
    <source>
        <dbReference type="EMBL" id="ABP47734.1"/>
    </source>
</evidence>
<evidence type="ECO:0000256" key="9">
    <source>
        <dbReference type="RuleBase" id="RU003942"/>
    </source>
</evidence>
<dbReference type="HOGENOM" id="CLU_133067_1_2_11"/>
<gene>
    <name evidence="11" type="ordered locus">Mflv_5270</name>
</gene>
<keyword evidence="5 9" id="KW-0812">Transmembrane</keyword>
<evidence type="ECO:0000256" key="5">
    <source>
        <dbReference type="ARBA" id="ARBA00022692"/>
    </source>
</evidence>
<evidence type="ECO:0000256" key="10">
    <source>
        <dbReference type="SAM" id="Phobius"/>
    </source>
</evidence>
<dbReference type="AlphaFoldDB" id="A4T170"/>
<accession>A4T170</accession>
<dbReference type="InterPro" id="IPR037185">
    <property type="entry name" value="EmrE-like"/>
</dbReference>
<sequence>MAWLILVASGFLEAVWATALGMSNGFRRRRPTVVFAVAMPASLAGLAYAMTEVPTGTAYAVWVGIGATLTVVWAIVTKKEAATTARVLLLCLLVGSVVGLKAVS</sequence>
<evidence type="ECO:0000256" key="2">
    <source>
        <dbReference type="ARBA" id="ARBA00007822"/>
    </source>
</evidence>